<feature type="region of interest" description="Disordered" evidence="1">
    <location>
        <begin position="53"/>
        <end position="73"/>
    </location>
</feature>
<proteinExistence type="predicted"/>
<reference evidence="3 4" key="1">
    <citation type="submission" date="2021-04" db="EMBL/GenBank/DDBJ databases">
        <title>The genome sequence of type strain Ideonella paludis KCTC 32238.</title>
        <authorList>
            <person name="Liu Y."/>
        </authorList>
    </citation>
    <scope>NUCLEOTIDE SEQUENCE [LARGE SCALE GENOMIC DNA]</scope>
    <source>
        <strain evidence="3 4">KCTC 32238</strain>
    </source>
</reference>
<dbReference type="Proteomes" id="UP000672097">
    <property type="component" value="Unassembled WGS sequence"/>
</dbReference>
<feature type="domain" description="AprE-like beta-barrel" evidence="2">
    <location>
        <begin position="11"/>
        <end position="84"/>
    </location>
</feature>
<dbReference type="PROSITE" id="PS00543">
    <property type="entry name" value="HLYD_FAMILY"/>
    <property type="match status" value="1"/>
</dbReference>
<accession>A0ABS5DY45</accession>
<evidence type="ECO:0000256" key="1">
    <source>
        <dbReference type="SAM" id="MobiDB-lite"/>
    </source>
</evidence>
<sequence>MATLQTDCGQPSQPATIKREAYPYTRFGTLQAQLQHLAADAVVDEKTRARFPATLRINSPDKAAAGHSPTTPIKLAPGLNLTAETHKGKRRVIDFLISPLRQEIETAGRER</sequence>
<dbReference type="InterPro" id="IPR058982">
    <property type="entry name" value="Beta-barrel_AprE"/>
</dbReference>
<protein>
    <recommendedName>
        <fullName evidence="2">AprE-like beta-barrel domain-containing protein</fullName>
    </recommendedName>
</protein>
<dbReference type="PRINTS" id="PR01490">
    <property type="entry name" value="RTXTOXIND"/>
</dbReference>
<organism evidence="3 4">
    <name type="scientific">Ideonella paludis</name>
    <dbReference type="NCBI Taxonomy" id="1233411"/>
    <lineage>
        <taxon>Bacteria</taxon>
        <taxon>Pseudomonadati</taxon>
        <taxon>Pseudomonadota</taxon>
        <taxon>Betaproteobacteria</taxon>
        <taxon>Burkholderiales</taxon>
        <taxon>Sphaerotilaceae</taxon>
        <taxon>Ideonella</taxon>
    </lineage>
</organism>
<dbReference type="EMBL" id="JAGQDG010000004">
    <property type="protein sequence ID" value="MBQ0936072.1"/>
    <property type="molecule type" value="Genomic_DNA"/>
</dbReference>
<dbReference type="InterPro" id="IPR006144">
    <property type="entry name" value="Secretion_HlyD_CS"/>
</dbReference>
<keyword evidence="4" id="KW-1185">Reference proteome</keyword>
<gene>
    <name evidence="3" type="ORF">KAK11_12100</name>
</gene>
<comment type="caution">
    <text evidence="3">The sequence shown here is derived from an EMBL/GenBank/DDBJ whole genome shotgun (WGS) entry which is preliminary data.</text>
</comment>
<evidence type="ECO:0000259" key="2">
    <source>
        <dbReference type="Pfam" id="PF26002"/>
    </source>
</evidence>
<name>A0ABS5DY45_9BURK</name>
<evidence type="ECO:0000313" key="3">
    <source>
        <dbReference type="EMBL" id="MBQ0936072.1"/>
    </source>
</evidence>
<dbReference type="Pfam" id="PF26002">
    <property type="entry name" value="Beta-barrel_AprE"/>
    <property type="match status" value="1"/>
</dbReference>
<evidence type="ECO:0000313" key="4">
    <source>
        <dbReference type="Proteomes" id="UP000672097"/>
    </source>
</evidence>
<dbReference type="RefSeq" id="WP_210809380.1">
    <property type="nucleotide sequence ID" value="NZ_JAGQDG010000004.1"/>
</dbReference>